<dbReference type="PROSITE" id="PS00666">
    <property type="entry name" value="DHDPS_2"/>
    <property type="match status" value="1"/>
</dbReference>
<comment type="subunit">
    <text evidence="12">Homotetramer; dimer of dimers.</text>
</comment>
<keyword evidence="8 12" id="KW-0457">Lysine biosynthesis</keyword>
<dbReference type="Proteomes" id="UP001594351">
    <property type="component" value="Unassembled WGS sequence"/>
</dbReference>
<comment type="similarity">
    <text evidence="3 12 13">Belongs to the DapA family.</text>
</comment>
<sequence length="292" mass="31440">MYSGTMVALITPFKTDGIDTTCLQKMVAFHLDEGVDALVPCGTTGEASVLSEAEFCQVIATVVEATAGKVPVIAGCGTNCTAKTIERGLLAKREGAHALLVVTPYYNRPNQEGMKRHYWEVASKVDLPIIVYNVPSRTGSDLLPETVFQLADHAQIVGIKEATASMKRACELINGSLADFAILSGDDFTAMTLVMAGGHGVISVIANVTPSLMSAMIQAALDGTLEKAREINKRLYPLMEALFCDTNPIPVKMALKYLGLGDGRPRLPLVPLPPERSQLVYQCMKQLNLVEQ</sequence>
<dbReference type="InterPro" id="IPR013785">
    <property type="entry name" value="Aldolase_TIM"/>
</dbReference>
<evidence type="ECO:0000256" key="1">
    <source>
        <dbReference type="ARBA" id="ARBA00003294"/>
    </source>
</evidence>
<dbReference type="InterPro" id="IPR002220">
    <property type="entry name" value="DapA-like"/>
</dbReference>
<keyword evidence="9 12" id="KW-0456">Lyase</keyword>
<dbReference type="Gene3D" id="3.20.20.70">
    <property type="entry name" value="Aldolase class I"/>
    <property type="match status" value="1"/>
</dbReference>
<feature type="site" description="Part of a proton relay during catalysis" evidence="12">
    <location>
        <position position="106"/>
    </location>
</feature>
<feature type="binding site" evidence="12">
    <location>
        <position position="44"/>
    </location>
    <ligand>
        <name>pyruvate</name>
        <dbReference type="ChEBI" id="CHEBI:15361"/>
    </ligand>
</feature>
<evidence type="ECO:0000256" key="6">
    <source>
        <dbReference type="ARBA" id="ARBA00022605"/>
    </source>
</evidence>
<evidence type="ECO:0000256" key="3">
    <source>
        <dbReference type="ARBA" id="ARBA00007592"/>
    </source>
</evidence>
<dbReference type="SUPFAM" id="SSF51569">
    <property type="entry name" value="Aldolase"/>
    <property type="match status" value="1"/>
</dbReference>
<dbReference type="PIRSF" id="PIRSF001365">
    <property type="entry name" value="DHDPS"/>
    <property type="match status" value="1"/>
</dbReference>
<name>A0ABV6Z0P2_UNCC1</name>
<keyword evidence="5 12" id="KW-0963">Cytoplasm</keyword>
<dbReference type="PANTHER" id="PTHR12128:SF66">
    <property type="entry name" value="4-HYDROXY-2-OXOGLUTARATE ALDOLASE, MITOCHONDRIAL"/>
    <property type="match status" value="1"/>
</dbReference>
<comment type="function">
    <text evidence="1 12">Catalyzes the condensation of (S)-aspartate-beta-semialdehyde [(S)-ASA] and pyruvate to 4-hydroxy-tetrahydrodipicolinate (HTPA).</text>
</comment>
<proteinExistence type="inferred from homology"/>
<reference evidence="14 15" key="1">
    <citation type="submission" date="2024-09" db="EMBL/GenBank/DDBJ databases">
        <title>Laminarin stimulates single cell rates of sulfate reduction while oxygen inhibits transcriptomic activity in coastal marine sediment.</title>
        <authorList>
            <person name="Lindsay M."/>
            <person name="Orcutt B."/>
            <person name="Emerson D."/>
            <person name="Stepanauskas R."/>
            <person name="D'Angelo T."/>
        </authorList>
    </citation>
    <scope>NUCLEOTIDE SEQUENCE [LARGE SCALE GENOMIC DNA]</scope>
    <source>
        <strain evidence="14">SAG AM-311-K15</strain>
    </source>
</reference>
<dbReference type="GO" id="GO:0008840">
    <property type="term" value="F:4-hydroxy-tetrahydrodipicolinate synthase activity"/>
    <property type="evidence" value="ECO:0007669"/>
    <property type="project" value="UniProtKB-EC"/>
</dbReference>
<evidence type="ECO:0000313" key="14">
    <source>
        <dbReference type="EMBL" id="MFC1851896.1"/>
    </source>
</evidence>
<dbReference type="NCBIfam" id="TIGR00674">
    <property type="entry name" value="dapA"/>
    <property type="match status" value="1"/>
</dbReference>
<accession>A0ABV6Z0P2</accession>
<dbReference type="SMART" id="SM01130">
    <property type="entry name" value="DHDPS"/>
    <property type="match status" value="1"/>
</dbReference>
<gene>
    <name evidence="12 14" type="primary">dapA</name>
    <name evidence="14" type="ORF">ACFL27_17020</name>
</gene>
<dbReference type="PRINTS" id="PR00146">
    <property type="entry name" value="DHPICSNTHASE"/>
</dbReference>
<dbReference type="InterPro" id="IPR005263">
    <property type="entry name" value="DapA"/>
</dbReference>
<dbReference type="EMBL" id="JBHPBY010000239">
    <property type="protein sequence ID" value="MFC1851896.1"/>
    <property type="molecule type" value="Genomic_DNA"/>
</dbReference>
<comment type="subcellular location">
    <subcellularLocation>
        <location evidence="12">Cytoplasm</location>
    </subcellularLocation>
</comment>
<evidence type="ECO:0000256" key="10">
    <source>
        <dbReference type="ARBA" id="ARBA00023270"/>
    </source>
</evidence>
<protein>
    <recommendedName>
        <fullName evidence="4 12">4-hydroxy-tetrahydrodipicolinate synthase</fullName>
        <shortName evidence="12">HTPA synthase</shortName>
        <ecNumber evidence="4 12">4.3.3.7</ecNumber>
    </recommendedName>
</protein>
<evidence type="ECO:0000256" key="12">
    <source>
        <dbReference type="HAMAP-Rule" id="MF_00418"/>
    </source>
</evidence>
<evidence type="ECO:0000256" key="11">
    <source>
        <dbReference type="ARBA" id="ARBA00047836"/>
    </source>
</evidence>
<evidence type="ECO:0000313" key="15">
    <source>
        <dbReference type="Proteomes" id="UP001594351"/>
    </source>
</evidence>
<dbReference type="Pfam" id="PF00701">
    <property type="entry name" value="DHDPS"/>
    <property type="match status" value="1"/>
</dbReference>
<comment type="caution">
    <text evidence="14">The sequence shown here is derived from an EMBL/GenBank/DDBJ whole genome shotgun (WGS) entry which is preliminary data.</text>
</comment>
<feature type="site" description="Part of a proton relay during catalysis" evidence="12">
    <location>
        <position position="43"/>
    </location>
</feature>
<feature type="active site" description="Schiff-base intermediate with substrate" evidence="12">
    <location>
        <position position="160"/>
    </location>
</feature>
<dbReference type="EC" id="4.3.3.7" evidence="4 12"/>
<dbReference type="PROSITE" id="PS00665">
    <property type="entry name" value="DHDPS_1"/>
    <property type="match status" value="1"/>
</dbReference>
<evidence type="ECO:0000256" key="4">
    <source>
        <dbReference type="ARBA" id="ARBA00012086"/>
    </source>
</evidence>
<evidence type="ECO:0000256" key="13">
    <source>
        <dbReference type="PIRNR" id="PIRNR001365"/>
    </source>
</evidence>
<feature type="active site" description="Proton donor/acceptor" evidence="12">
    <location>
        <position position="132"/>
    </location>
</feature>
<dbReference type="InterPro" id="IPR020624">
    <property type="entry name" value="Schiff_base-form_aldolases_CS"/>
</dbReference>
<evidence type="ECO:0000256" key="9">
    <source>
        <dbReference type="ARBA" id="ARBA00023239"/>
    </source>
</evidence>
<keyword evidence="7 12" id="KW-0220">Diaminopimelate biosynthesis</keyword>
<feature type="binding site" evidence="12">
    <location>
        <position position="202"/>
    </location>
    <ligand>
        <name>pyruvate</name>
        <dbReference type="ChEBI" id="CHEBI:15361"/>
    </ligand>
</feature>
<organism evidence="14 15">
    <name type="scientific">candidate division CSSED10-310 bacterium</name>
    <dbReference type="NCBI Taxonomy" id="2855610"/>
    <lineage>
        <taxon>Bacteria</taxon>
        <taxon>Bacteria division CSSED10-310</taxon>
    </lineage>
</organism>
<dbReference type="CDD" id="cd00950">
    <property type="entry name" value="DHDPS"/>
    <property type="match status" value="1"/>
</dbReference>
<comment type="catalytic activity">
    <reaction evidence="11 12">
        <text>L-aspartate 4-semialdehyde + pyruvate = (2S,4S)-4-hydroxy-2,3,4,5-tetrahydrodipicolinate + H2O + H(+)</text>
        <dbReference type="Rhea" id="RHEA:34171"/>
        <dbReference type="ChEBI" id="CHEBI:15361"/>
        <dbReference type="ChEBI" id="CHEBI:15377"/>
        <dbReference type="ChEBI" id="CHEBI:15378"/>
        <dbReference type="ChEBI" id="CHEBI:67139"/>
        <dbReference type="ChEBI" id="CHEBI:537519"/>
        <dbReference type="EC" id="4.3.3.7"/>
    </reaction>
</comment>
<evidence type="ECO:0000256" key="5">
    <source>
        <dbReference type="ARBA" id="ARBA00022490"/>
    </source>
</evidence>
<keyword evidence="15" id="KW-1185">Reference proteome</keyword>
<evidence type="ECO:0000256" key="7">
    <source>
        <dbReference type="ARBA" id="ARBA00022915"/>
    </source>
</evidence>
<evidence type="ECO:0000256" key="8">
    <source>
        <dbReference type="ARBA" id="ARBA00023154"/>
    </source>
</evidence>
<comment type="pathway">
    <text evidence="2 12">Amino-acid biosynthesis; L-lysine biosynthesis via DAP pathway; (S)-tetrahydrodipicolinate from L-aspartate: step 3/4.</text>
</comment>
<dbReference type="HAMAP" id="MF_00418">
    <property type="entry name" value="DapA"/>
    <property type="match status" value="1"/>
</dbReference>
<dbReference type="InterPro" id="IPR020625">
    <property type="entry name" value="Schiff_base-form_aldolases_AS"/>
</dbReference>
<comment type="caution">
    <text evidence="12">Was originally thought to be a dihydrodipicolinate synthase (DHDPS), catalyzing the condensation of (S)-aspartate-beta-semialdehyde [(S)-ASA] and pyruvate to dihydrodipicolinate (DHDP). However, it was shown in E.coli that the product of the enzymatic reaction is not dihydrodipicolinate but in fact (4S)-4-hydroxy-2,3,4,5-tetrahydro-(2S)-dipicolinic acid (HTPA), and that the consecutive dehydration reaction leading to DHDP is not spontaneous but catalyzed by DapB.</text>
</comment>
<dbReference type="PANTHER" id="PTHR12128">
    <property type="entry name" value="DIHYDRODIPICOLINATE SYNTHASE"/>
    <property type="match status" value="1"/>
</dbReference>
<evidence type="ECO:0000256" key="2">
    <source>
        <dbReference type="ARBA" id="ARBA00005120"/>
    </source>
</evidence>
<keyword evidence="10 12" id="KW-0704">Schiff base</keyword>
<keyword evidence="6 12" id="KW-0028">Amino-acid biosynthesis</keyword>